<dbReference type="GO" id="GO:0008270">
    <property type="term" value="F:zinc ion binding"/>
    <property type="evidence" value="ECO:0007669"/>
    <property type="project" value="UniProtKB-KW"/>
</dbReference>
<keyword evidence="14" id="KW-1185">Reference proteome</keyword>
<dbReference type="GO" id="GO:0045944">
    <property type="term" value="P:positive regulation of transcription by RNA polymerase II"/>
    <property type="evidence" value="ECO:0007669"/>
    <property type="project" value="TreeGrafter"/>
</dbReference>
<accession>A0AAD6A404</accession>
<evidence type="ECO:0000259" key="12">
    <source>
        <dbReference type="PROSITE" id="PS51727"/>
    </source>
</evidence>
<dbReference type="Pfam" id="PF08214">
    <property type="entry name" value="HAT_KAT11"/>
    <property type="match status" value="1"/>
</dbReference>
<evidence type="ECO:0000256" key="2">
    <source>
        <dbReference type="ARBA" id="ARBA00013184"/>
    </source>
</evidence>
<dbReference type="SMART" id="SM01250">
    <property type="entry name" value="KAT11"/>
    <property type="match status" value="1"/>
</dbReference>
<evidence type="ECO:0000256" key="7">
    <source>
        <dbReference type="ARBA" id="ARBA00023015"/>
    </source>
</evidence>
<comment type="subcellular location">
    <subcellularLocation>
        <location evidence="1">Nucleus</location>
    </subcellularLocation>
</comment>
<evidence type="ECO:0000256" key="9">
    <source>
        <dbReference type="ARBA" id="ARBA00023242"/>
    </source>
</evidence>
<evidence type="ECO:0000256" key="4">
    <source>
        <dbReference type="ARBA" id="ARBA00022723"/>
    </source>
</evidence>
<dbReference type="Proteomes" id="UP001210211">
    <property type="component" value="Unassembled WGS sequence"/>
</dbReference>
<feature type="domain" description="ZZ-type" evidence="11">
    <location>
        <begin position="509"/>
        <end position="571"/>
    </location>
</feature>
<dbReference type="SUPFAM" id="SSF57850">
    <property type="entry name" value="RING/U-box"/>
    <property type="match status" value="1"/>
</dbReference>
<keyword evidence="5 10" id="KW-0863">Zinc-finger</keyword>
<proteinExistence type="predicted"/>
<dbReference type="GO" id="GO:0005667">
    <property type="term" value="C:transcription regulator complex"/>
    <property type="evidence" value="ECO:0007669"/>
    <property type="project" value="TreeGrafter"/>
</dbReference>
<dbReference type="Gene3D" id="3.30.60.90">
    <property type="match status" value="1"/>
</dbReference>
<dbReference type="GO" id="GO:0000123">
    <property type="term" value="C:histone acetyltransferase complex"/>
    <property type="evidence" value="ECO:0007669"/>
    <property type="project" value="TreeGrafter"/>
</dbReference>
<dbReference type="PROSITE" id="PS51727">
    <property type="entry name" value="CBP_P300_HAT"/>
    <property type="match status" value="1"/>
</dbReference>
<evidence type="ECO:0000256" key="5">
    <source>
        <dbReference type="ARBA" id="ARBA00022771"/>
    </source>
</evidence>
<evidence type="ECO:0000256" key="3">
    <source>
        <dbReference type="ARBA" id="ARBA00022679"/>
    </source>
</evidence>
<evidence type="ECO:0000313" key="14">
    <source>
        <dbReference type="Proteomes" id="UP001210211"/>
    </source>
</evidence>
<keyword evidence="7" id="KW-0805">Transcription regulation</keyword>
<protein>
    <recommendedName>
        <fullName evidence="2">histone acetyltransferase</fullName>
        <ecNumber evidence="2">2.3.1.48</ecNumber>
    </recommendedName>
</protein>
<dbReference type="EC" id="2.3.1.48" evidence="2"/>
<dbReference type="AlphaFoldDB" id="A0AAD6A404"/>
<evidence type="ECO:0000259" key="11">
    <source>
        <dbReference type="PROSITE" id="PS50135"/>
    </source>
</evidence>
<comment type="caution">
    <text evidence="13">The sequence shown here is derived from an EMBL/GenBank/DDBJ whole genome shotgun (WGS) entry which is preliminary data.</text>
</comment>
<reference evidence="13 14" key="1">
    <citation type="journal article" date="2022" name="Cell">
        <title>Repeat-based holocentromeres influence genome architecture and karyotype evolution.</title>
        <authorList>
            <person name="Hofstatter P.G."/>
            <person name="Thangavel G."/>
            <person name="Lux T."/>
            <person name="Neumann P."/>
            <person name="Vondrak T."/>
            <person name="Novak P."/>
            <person name="Zhang M."/>
            <person name="Costa L."/>
            <person name="Castellani M."/>
            <person name="Scott A."/>
            <person name="Toegelov H."/>
            <person name="Fuchs J."/>
            <person name="Mata-Sucre Y."/>
            <person name="Dias Y."/>
            <person name="Vanzela A.L.L."/>
            <person name="Huettel B."/>
            <person name="Almeida C.C.S."/>
            <person name="Simkova H."/>
            <person name="Souza G."/>
            <person name="Pedrosa-Harand A."/>
            <person name="Macas J."/>
            <person name="Mayer K.F.X."/>
            <person name="Houben A."/>
            <person name="Marques A."/>
        </authorList>
    </citation>
    <scope>NUCLEOTIDE SEQUENCE [LARGE SCALE GENOMIC DNA]</scope>
    <source>
        <strain evidence="13">RhyTen1mFocal</strain>
    </source>
</reference>
<dbReference type="InterPro" id="IPR019786">
    <property type="entry name" value="Zinc_finger_PHD-type_CS"/>
</dbReference>
<dbReference type="InterPro" id="IPR043145">
    <property type="entry name" value="Znf_ZZ_sf"/>
</dbReference>
<sequence>MSFPPTKRRRCMVPRPVEKGLSQLDFFTAKQVRDHILSLRRTQSVQACISPLNFTLSKSMPTKLLKIVSENKVEEETEATNKNCCQLCLLDKLVLQNVLVYCTPCAAPIKNHTKYYVLEGEGQNHAFCDNCFQAITEEVIEIDNRRVPKSQLRMEIFHEEVEEKWIQCSKCHARQHHICALLNELKSNEALSVYTCPMCYKRELKSGDRKPLPESAMKGAKDLPRTRLSDFIENRLFNRLRIERQQRADSLGKKLEDVPAAEGLVLRVVSSVDMELNVKPIFSEFFKEEEYPTCLPYKSKALALFQKIDGVEVLLFTMFVQEFGAECEFFPNQRSVYIAYIDSVKYFKPDVKTTDGEALRTFVYHEILIGYLEWCKQRGFVCCFIWSCPPRKGIDYIFHCHPDLQRTPKPNRLREWYLSMLKKGMKEDIVVGLTNLYDHFFTQQGESRAKVTGSRVPYFEGDYWPWAAETVIDQLLDEDKDLYQHNDAKLMQKMGETIYPKKDDFIMVHLHHTCDHCGNINVSGPRWACNSCQGFNICDWCHTFEKDFNLEKHPINSKGKHTLSPVEIGVPADTKDEDVIMVRGIFNNVSAFHSLCQESHYQFDTLRRAKHSSMMVLHHLHFSR</sequence>
<dbReference type="GO" id="GO:0031490">
    <property type="term" value="F:chromatin DNA binding"/>
    <property type="evidence" value="ECO:0007669"/>
    <property type="project" value="TreeGrafter"/>
</dbReference>
<dbReference type="InterPro" id="IPR000433">
    <property type="entry name" value="Znf_ZZ"/>
</dbReference>
<feature type="domain" description="CBP/p300-type HAT" evidence="12">
    <location>
        <begin position="217"/>
        <end position="624"/>
    </location>
</feature>
<evidence type="ECO:0000313" key="13">
    <source>
        <dbReference type="EMBL" id="KAJ3709088.1"/>
    </source>
</evidence>
<keyword evidence="8" id="KW-0804">Transcription</keyword>
<keyword evidence="9" id="KW-0539">Nucleus</keyword>
<evidence type="ECO:0000256" key="6">
    <source>
        <dbReference type="ARBA" id="ARBA00022833"/>
    </source>
</evidence>
<evidence type="ECO:0000256" key="10">
    <source>
        <dbReference type="PROSITE-ProRule" id="PRU00228"/>
    </source>
</evidence>
<name>A0AAD6A404_9POAL</name>
<dbReference type="InterPro" id="IPR013178">
    <property type="entry name" value="Histone_AcTrfase_Rtt109/CBP"/>
</dbReference>
<dbReference type="EMBL" id="JAMRDG010000001">
    <property type="protein sequence ID" value="KAJ3709088.1"/>
    <property type="molecule type" value="Genomic_DNA"/>
</dbReference>
<keyword evidence="3" id="KW-0808">Transferase</keyword>
<dbReference type="PANTHER" id="PTHR13808:SF39">
    <property type="entry name" value="HISTONE ACETYLTRANSFERASE HAC-LIKE 3-RELATED"/>
    <property type="match status" value="1"/>
</dbReference>
<dbReference type="PROSITE" id="PS01359">
    <property type="entry name" value="ZF_PHD_1"/>
    <property type="match status" value="1"/>
</dbReference>
<dbReference type="Gene3D" id="3.30.40.10">
    <property type="entry name" value="Zinc/RING finger domain, C3HC4 (zinc finger)"/>
    <property type="match status" value="1"/>
</dbReference>
<dbReference type="PROSITE" id="PS01357">
    <property type="entry name" value="ZF_ZZ_1"/>
    <property type="match status" value="1"/>
</dbReference>
<dbReference type="SUPFAM" id="SSF57903">
    <property type="entry name" value="FYVE/PHD zinc finger"/>
    <property type="match status" value="1"/>
</dbReference>
<dbReference type="PANTHER" id="PTHR13808">
    <property type="entry name" value="CBP/P300-RELATED"/>
    <property type="match status" value="1"/>
</dbReference>
<dbReference type="GO" id="GO:0005634">
    <property type="term" value="C:nucleus"/>
    <property type="evidence" value="ECO:0007669"/>
    <property type="project" value="UniProtKB-SubCell"/>
</dbReference>
<dbReference type="InterPro" id="IPR013083">
    <property type="entry name" value="Znf_RING/FYVE/PHD"/>
</dbReference>
<dbReference type="InterPro" id="IPR011011">
    <property type="entry name" value="Znf_FYVE_PHD"/>
</dbReference>
<dbReference type="PROSITE" id="PS50135">
    <property type="entry name" value="ZF_ZZ_2"/>
    <property type="match status" value="1"/>
</dbReference>
<keyword evidence="4" id="KW-0479">Metal-binding</keyword>
<dbReference type="GO" id="GO:0004402">
    <property type="term" value="F:histone acetyltransferase activity"/>
    <property type="evidence" value="ECO:0007669"/>
    <property type="project" value="InterPro"/>
</dbReference>
<organism evidence="13 14">
    <name type="scientific">Rhynchospora tenuis</name>
    <dbReference type="NCBI Taxonomy" id="198213"/>
    <lineage>
        <taxon>Eukaryota</taxon>
        <taxon>Viridiplantae</taxon>
        <taxon>Streptophyta</taxon>
        <taxon>Embryophyta</taxon>
        <taxon>Tracheophyta</taxon>
        <taxon>Spermatophyta</taxon>
        <taxon>Magnoliopsida</taxon>
        <taxon>Liliopsida</taxon>
        <taxon>Poales</taxon>
        <taxon>Cyperaceae</taxon>
        <taxon>Cyperoideae</taxon>
        <taxon>Rhynchosporeae</taxon>
        <taxon>Rhynchospora</taxon>
    </lineage>
</organism>
<dbReference type="InterPro" id="IPR031162">
    <property type="entry name" value="CBP_P300_HAT"/>
</dbReference>
<evidence type="ECO:0000256" key="1">
    <source>
        <dbReference type="ARBA" id="ARBA00004123"/>
    </source>
</evidence>
<dbReference type="GO" id="GO:0003713">
    <property type="term" value="F:transcription coactivator activity"/>
    <property type="evidence" value="ECO:0007669"/>
    <property type="project" value="TreeGrafter"/>
</dbReference>
<evidence type="ECO:0000256" key="8">
    <source>
        <dbReference type="ARBA" id="ARBA00023163"/>
    </source>
</evidence>
<gene>
    <name evidence="13" type="ORF">LUZ61_012793</name>
</gene>
<keyword evidence="6" id="KW-0862">Zinc</keyword>